<dbReference type="GO" id="GO:0030154">
    <property type="term" value="P:cell differentiation"/>
    <property type="evidence" value="ECO:0007669"/>
    <property type="project" value="TreeGrafter"/>
</dbReference>
<feature type="domain" description="HMG box" evidence="6">
    <location>
        <begin position="126"/>
        <end position="194"/>
    </location>
</feature>
<sequence length="322" mass="35948">MATVPIAMKSAAESTDTLTELLWQDALRHLESTNNEVLLPINVTDMIGQDNVDKIKTRLGALIGAPVVAFVDESIKALRVMRTPAFSGTAISVASHDAAFKADKLDATASFKRRGKPAGPMKAPKVPRPPNAFILYRQHHHPKIKEAYPDFSNNDISIMLGKQWKDEAEEVKSQFRNLAEELKKKHAEDHPDYHYTPRKPSERKRRASSRQFSKNTKPAVLLNTSASTNVSSDVSTPVILRGMTVGEIDFNAAFKGVPGMDAIMTPPCMPEDQQYHFEPNAFDLMHQMQNDYNKTALCQQLSLPEGEIGENFEFTDFISDCF</sequence>
<dbReference type="GO" id="GO:0005634">
    <property type="term" value="C:nucleus"/>
    <property type="evidence" value="ECO:0007669"/>
    <property type="project" value="UniProtKB-UniRule"/>
</dbReference>
<dbReference type="RefSeq" id="XP_043143818.1">
    <property type="nucleotide sequence ID" value="XM_043287883.1"/>
</dbReference>
<comment type="caution">
    <text evidence="7">The sequence shown here is derived from an EMBL/GenBank/DDBJ whole genome shotgun (WGS) entry which is preliminary data.</text>
</comment>
<keyword evidence="4" id="KW-0539">Nucleus</keyword>
<accession>A0A8E0QJQ7</accession>
<dbReference type="Gene3D" id="1.10.30.10">
    <property type="entry name" value="High mobility group box domain"/>
    <property type="match status" value="1"/>
</dbReference>
<dbReference type="SMART" id="SM00398">
    <property type="entry name" value="HMG"/>
    <property type="match status" value="1"/>
</dbReference>
<dbReference type="SUPFAM" id="SSF47095">
    <property type="entry name" value="HMG-box"/>
    <property type="match status" value="1"/>
</dbReference>
<dbReference type="GO" id="GO:0000978">
    <property type="term" value="F:RNA polymerase II cis-regulatory region sequence-specific DNA binding"/>
    <property type="evidence" value="ECO:0007669"/>
    <property type="project" value="TreeGrafter"/>
</dbReference>
<dbReference type="GeneID" id="66990402"/>
<evidence type="ECO:0000256" key="4">
    <source>
        <dbReference type="PROSITE-ProRule" id="PRU00267"/>
    </source>
</evidence>
<keyword evidence="3" id="KW-0804">Transcription</keyword>
<proteinExistence type="predicted"/>
<dbReference type="GO" id="GO:0001228">
    <property type="term" value="F:DNA-binding transcription activator activity, RNA polymerase II-specific"/>
    <property type="evidence" value="ECO:0007669"/>
    <property type="project" value="TreeGrafter"/>
</dbReference>
<dbReference type="PROSITE" id="PS50118">
    <property type="entry name" value="HMG_BOX_2"/>
    <property type="match status" value="1"/>
</dbReference>
<name>A0A8E0QJQ7_9EURO</name>
<evidence type="ECO:0000256" key="1">
    <source>
        <dbReference type="ARBA" id="ARBA00023015"/>
    </source>
</evidence>
<dbReference type="GO" id="GO:0000122">
    <property type="term" value="P:negative regulation of transcription by RNA polymerase II"/>
    <property type="evidence" value="ECO:0007669"/>
    <property type="project" value="TreeGrafter"/>
</dbReference>
<gene>
    <name evidence="7" type="ORF">Aud_002926</name>
</gene>
<dbReference type="Pfam" id="PF00505">
    <property type="entry name" value="HMG_box"/>
    <property type="match status" value="1"/>
</dbReference>
<dbReference type="Proteomes" id="UP000036893">
    <property type="component" value="Unassembled WGS sequence"/>
</dbReference>
<dbReference type="AlphaFoldDB" id="A0A8E0QJQ7"/>
<feature type="compositionally biased region" description="Basic and acidic residues" evidence="5">
    <location>
        <begin position="183"/>
        <end position="195"/>
    </location>
</feature>
<feature type="DNA-binding region" description="HMG box" evidence="4">
    <location>
        <begin position="126"/>
        <end position="194"/>
    </location>
</feature>
<feature type="region of interest" description="Disordered" evidence="5">
    <location>
        <begin position="183"/>
        <end position="217"/>
    </location>
</feature>
<evidence type="ECO:0000256" key="2">
    <source>
        <dbReference type="ARBA" id="ARBA00023125"/>
    </source>
</evidence>
<reference evidence="7" key="2">
    <citation type="submission" date="2021-01" db="EMBL/GenBank/DDBJ databases">
        <title>Pan-genome distribution and transcriptional activeness of fungal secondary metabolism genes in Aspergillus section Fumigati.</title>
        <authorList>
            <person name="Takahashi H."/>
            <person name="Umemura M."/>
            <person name="Ninomiya A."/>
            <person name="Kusuya Y."/>
            <person name="Urayama S."/>
            <person name="Shimizu M."/>
            <person name="Watanabe A."/>
            <person name="Kamei K."/>
            <person name="Yaguchi T."/>
            <person name="Hagiwara D."/>
        </authorList>
    </citation>
    <scope>NUCLEOTIDE SEQUENCE</scope>
    <source>
        <strain evidence="7">IFM 46973</strain>
    </source>
</reference>
<dbReference type="PANTHER" id="PTHR10270:SF161">
    <property type="entry name" value="SEX-DETERMINING REGION Y PROTEIN"/>
    <property type="match status" value="1"/>
</dbReference>
<evidence type="ECO:0000313" key="8">
    <source>
        <dbReference type="Proteomes" id="UP000036893"/>
    </source>
</evidence>
<evidence type="ECO:0000256" key="3">
    <source>
        <dbReference type="ARBA" id="ARBA00023163"/>
    </source>
</evidence>
<organism evidence="7 8">
    <name type="scientific">Aspergillus udagawae</name>
    <dbReference type="NCBI Taxonomy" id="91492"/>
    <lineage>
        <taxon>Eukaryota</taxon>
        <taxon>Fungi</taxon>
        <taxon>Dikarya</taxon>
        <taxon>Ascomycota</taxon>
        <taxon>Pezizomycotina</taxon>
        <taxon>Eurotiomycetes</taxon>
        <taxon>Eurotiomycetidae</taxon>
        <taxon>Eurotiales</taxon>
        <taxon>Aspergillaceae</taxon>
        <taxon>Aspergillus</taxon>
        <taxon>Aspergillus subgen. Fumigati</taxon>
    </lineage>
</organism>
<dbReference type="CDD" id="cd01389">
    <property type="entry name" value="HMG-box_ROX1-like"/>
    <property type="match status" value="1"/>
</dbReference>
<evidence type="ECO:0000256" key="5">
    <source>
        <dbReference type="SAM" id="MobiDB-lite"/>
    </source>
</evidence>
<evidence type="ECO:0000313" key="7">
    <source>
        <dbReference type="EMBL" id="GIC86552.1"/>
    </source>
</evidence>
<dbReference type="PANTHER" id="PTHR10270">
    <property type="entry name" value="SOX TRANSCRIPTION FACTOR"/>
    <property type="match status" value="1"/>
</dbReference>
<keyword evidence="1" id="KW-0805">Transcription regulation</keyword>
<keyword evidence="2 4" id="KW-0238">DNA-binding</keyword>
<evidence type="ECO:0000259" key="6">
    <source>
        <dbReference type="PROSITE" id="PS50118"/>
    </source>
</evidence>
<reference evidence="7" key="1">
    <citation type="journal article" date="2015" name="Genome Announc.">
        <title>Draft Genome Sequence of the Pathogenic Filamentous Fungus Aspergillus udagawae Strain IFM 46973T.</title>
        <authorList>
            <person name="Kusuya Y."/>
            <person name="Takahashi-Nakaguchi A."/>
            <person name="Takahashi H."/>
            <person name="Yaguchi T."/>
        </authorList>
    </citation>
    <scope>NUCLEOTIDE SEQUENCE</scope>
    <source>
        <strain evidence="7">IFM 46973</strain>
    </source>
</reference>
<dbReference type="InterPro" id="IPR036910">
    <property type="entry name" value="HMG_box_dom_sf"/>
</dbReference>
<dbReference type="InterPro" id="IPR050140">
    <property type="entry name" value="SRY-related_HMG-box_TF-like"/>
</dbReference>
<dbReference type="EMBL" id="BBXM02000002">
    <property type="protein sequence ID" value="GIC86552.1"/>
    <property type="molecule type" value="Genomic_DNA"/>
</dbReference>
<dbReference type="InterPro" id="IPR009071">
    <property type="entry name" value="HMG_box_dom"/>
</dbReference>
<dbReference type="FunFam" id="1.10.30.10:FF:000041">
    <property type="entry name" value="HMG box family protein"/>
    <property type="match status" value="1"/>
</dbReference>
<protein>
    <recommendedName>
        <fullName evidence="6">HMG box domain-containing protein</fullName>
    </recommendedName>
</protein>